<evidence type="ECO:0000256" key="1">
    <source>
        <dbReference type="ARBA" id="ARBA00023125"/>
    </source>
</evidence>
<evidence type="ECO:0000313" key="2">
    <source>
        <dbReference type="EMBL" id="QPC41847.1"/>
    </source>
</evidence>
<accession>A0A7S8HAQ8</accession>
<dbReference type="Pfam" id="PF02082">
    <property type="entry name" value="Rrf2"/>
    <property type="match status" value="1"/>
</dbReference>
<protein>
    <submittedName>
        <fullName evidence="2">Rrf2 family transcriptional regulator</fullName>
    </submittedName>
</protein>
<gene>
    <name evidence="2" type="ORF">HW532_03415</name>
</gene>
<dbReference type="Proteomes" id="UP000593594">
    <property type="component" value="Chromosome"/>
</dbReference>
<dbReference type="PROSITE" id="PS51197">
    <property type="entry name" value="HTH_RRF2_2"/>
    <property type="match status" value="1"/>
</dbReference>
<dbReference type="EMBL" id="CP058214">
    <property type="protein sequence ID" value="QPC41847.1"/>
    <property type="molecule type" value="Genomic_DNA"/>
</dbReference>
<reference evidence="2 3" key="1">
    <citation type="submission" date="2020-06" db="EMBL/GenBank/DDBJ databases">
        <title>Genome sequence of 2 isolates from Red Sea Mangroves.</title>
        <authorList>
            <person name="Sefrji F."/>
            <person name="Michoud G."/>
            <person name="Merlino G."/>
            <person name="Daffonchio D."/>
        </authorList>
    </citation>
    <scope>NUCLEOTIDE SEQUENCE [LARGE SCALE GENOMIC DNA]</scope>
    <source>
        <strain evidence="2 3">R1DC25</strain>
    </source>
</reference>
<proteinExistence type="predicted"/>
<dbReference type="NCBIfam" id="TIGR00738">
    <property type="entry name" value="rrf2_super"/>
    <property type="match status" value="1"/>
</dbReference>
<sequence>MRLTKQTSYALRILMHCAMHPDGNIKAAEIAKTYQITEANVFKAVQILVRGGMLETVRGPAGGLRLARPASEIRIGDLVRITEDAHIRAECFGKVETDCPIQTATPINQMFDHAFDAFIEVLDRHTLQDFIDARPGLLKREAGGSGFPFVRAGGSDDWLARDS</sequence>
<dbReference type="PANTHER" id="PTHR33221">
    <property type="entry name" value="WINGED HELIX-TURN-HELIX TRANSCRIPTIONAL REGULATOR, RRF2 FAMILY"/>
    <property type="match status" value="1"/>
</dbReference>
<organism evidence="2 3">
    <name type="scientific">Kaustia mangrovi</name>
    <dbReference type="NCBI Taxonomy" id="2593653"/>
    <lineage>
        <taxon>Bacteria</taxon>
        <taxon>Pseudomonadati</taxon>
        <taxon>Pseudomonadota</taxon>
        <taxon>Alphaproteobacteria</taxon>
        <taxon>Hyphomicrobiales</taxon>
        <taxon>Parvibaculaceae</taxon>
        <taxon>Kaustia</taxon>
    </lineage>
</organism>
<dbReference type="KEGG" id="kmn:HW532_03415"/>
<dbReference type="AlphaFoldDB" id="A0A7S8HAQ8"/>
<dbReference type="PANTHER" id="PTHR33221:SF4">
    <property type="entry name" value="HTH-TYPE TRANSCRIPTIONAL REPRESSOR NSRR"/>
    <property type="match status" value="1"/>
</dbReference>
<dbReference type="SUPFAM" id="SSF46785">
    <property type="entry name" value="Winged helix' DNA-binding domain"/>
    <property type="match status" value="1"/>
</dbReference>
<dbReference type="GO" id="GO:0003700">
    <property type="term" value="F:DNA-binding transcription factor activity"/>
    <property type="evidence" value="ECO:0007669"/>
    <property type="project" value="TreeGrafter"/>
</dbReference>
<dbReference type="GO" id="GO:0003677">
    <property type="term" value="F:DNA binding"/>
    <property type="evidence" value="ECO:0007669"/>
    <property type="project" value="UniProtKB-KW"/>
</dbReference>
<dbReference type="RefSeq" id="WP_213163075.1">
    <property type="nucleotide sequence ID" value="NZ_CP058214.1"/>
</dbReference>
<keyword evidence="3" id="KW-1185">Reference proteome</keyword>
<name>A0A7S8HAQ8_9HYPH</name>
<dbReference type="Gene3D" id="1.10.10.10">
    <property type="entry name" value="Winged helix-like DNA-binding domain superfamily/Winged helix DNA-binding domain"/>
    <property type="match status" value="1"/>
</dbReference>
<dbReference type="GO" id="GO:0005829">
    <property type="term" value="C:cytosol"/>
    <property type="evidence" value="ECO:0007669"/>
    <property type="project" value="TreeGrafter"/>
</dbReference>
<dbReference type="InterPro" id="IPR000944">
    <property type="entry name" value="Tscrpt_reg_Rrf2"/>
</dbReference>
<dbReference type="InterPro" id="IPR036390">
    <property type="entry name" value="WH_DNA-bd_sf"/>
</dbReference>
<keyword evidence="1" id="KW-0238">DNA-binding</keyword>
<evidence type="ECO:0000313" key="3">
    <source>
        <dbReference type="Proteomes" id="UP000593594"/>
    </source>
</evidence>
<dbReference type="InterPro" id="IPR036388">
    <property type="entry name" value="WH-like_DNA-bd_sf"/>
</dbReference>